<comment type="caution">
    <text evidence="1">The sequence shown here is derived from an EMBL/GenBank/DDBJ whole genome shotgun (WGS) entry which is preliminary data.</text>
</comment>
<evidence type="ECO:0000313" key="1">
    <source>
        <dbReference type="EMBL" id="EEV17776.1"/>
    </source>
</evidence>
<dbReference type="STRING" id="824.CGRAC_1760"/>
<name>C8PI12_9BACT</name>
<reference evidence="1 2" key="1">
    <citation type="submission" date="2009-07" db="EMBL/GenBank/DDBJ databases">
        <authorList>
            <person name="Madupu R."/>
            <person name="Sebastian Y."/>
            <person name="Durkin A.S."/>
            <person name="Torralba M."/>
            <person name="Methe B."/>
            <person name="Sutton G.G."/>
            <person name="Strausberg R.L."/>
            <person name="Nelson K.E."/>
        </authorList>
    </citation>
    <scope>NUCLEOTIDE SEQUENCE [LARGE SCALE GENOMIC DNA]</scope>
    <source>
        <strain evidence="1 2">RM3268</strain>
    </source>
</reference>
<organism evidence="1 2">
    <name type="scientific">Campylobacter gracilis RM3268</name>
    <dbReference type="NCBI Taxonomy" id="553220"/>
    <lineage>
        <taxon>Bacteria</taxon>
        <taxon>Pseudomonadati</taxon>
        <taxon>Campylobacterota</taxon>
        <taxon>Epsilonproteobacteria</taxon>
        <taxon>Campylobacterales</taxon>
        <taxon>Campylobacteraceae</taxon>
        <taxon>Campylobacter</taxon>
    </lineage>
</organism>
<dbReference type="Proteomes" id="UP000005709">
    <property type="component" value="Unassembled WGS sequence"/>
</dbReference>
<accession>C8PI12</accession>
<sequence>MRSLFSGEICVAADKFKFAFERSFKILFSRVLLLGVEFSANFAAKILWGRILSFRICAQSAFRGLVKTLQSKILLSRILSSEALPRKILLGRNSLLVASSRKILHPWIYERKISARKISFFEILQTLPFKISQALFYRESTAPRLFGALNFASQNPLVALTNVASENSCAMQAVKFIKFTGSESSSEAASSLALTAAADRTQAASFTAANFAAIKTVKTRPVAIKAIIAKVVNALNLASSRVFARLKNGSDLKEASRAH</sequence>
<proteinExistence type="predicted"/>
<gene>
    <name evidence="1" type="ORF">CAMGR0001_0608</name>
</gene>
<dbReference type="AlphaFoldDB" id="C8PI12"/>
<dbReference type="RefSeq" id="WP_005871391.1">
    <property type="nucleotide sequence ID" value="NZ_ACYG01000024.1"/>
</dbReference>
<dbReference type="EMBL" id="ACYG01000024">
    <property type="protein sequence ID" value="EEV17776.1"/>
    <property type="molecule type" value="Genomic_DNA"/>
</dbReference>
<keyword evidence="2" id="KW-1185">Reference proteome</keyword>
<evidence type="ECO:0000313" key="2">
    <source>
        <dbReference type="Proteomes" id="UP000005709"/>
    </source>
</evidence>
<protein>
    <submittedName>
        <fullName evidence="1">Uncharacterized protein</fullName>
    </submittedName>
</protein>